<protein>
    <submittedName>
        <fullName evidence="1">Uncharacterized protein</fullName>
    </submittedName>
</protein>
<keyword evidence="2" id="KW-1185">Reference proteome</keyword>
<gene>
    <name evidence="1" type="ORF">K1T71_001373</name>
</gene>
<reference evidence="1 2" key="1">
    <citation type="journal article" date="2021" name="Front. Genet.">
        <title>Chromosome-Level Genome Assembly Reveals Significant Gene Expansion in the Toll and IMD Signaling Pathways of Dendrolimus kikuchii.</title>
        <authorList>
            <person name="Zhou J."/>
            <person name="Wu P."/>
            <person name="Xiong Z."/>
            <person name="Liu N."/>
            <person name="Zhao N."/>
            <person name="Ji M."/>
            <person name="Qiu Y."/>
            <person name="Yang B."/>
        </authorList>
    </citation>
    <scope>NUCLEOTIDE SEQUENCE [LARGE SCALE GENOMIC DNA]</scope>
    <source>
        <strain evidence="1">Ann1</strain>
    </source>
</reference>
<organism evidence="1 2">
    <name type="scientific">Dendrolimus kikuchii</name>
    <dbReference type="NCBI Taxonomy" id="765133"/>
    <lineage>
        <taxon>Eukaryota</taxon>
        <taxon>Metazoa</taxon>
        <taxon>Ecdysozoa</taxon>
        <taxon>Arthropoda</taxon>
        <taxon>Hexapoda</taxon>
        <taxon>Insecta</taxon>
        <taxon>Pterygota</taxon>
        <taxon>Neoptera</taxon>
        <taxon>Endopterygota</taxon>
        <taxon>Lepidoptera</taxon>
        <taxon>Glossata</taxon>
        <taxon>Ditrysia</taxon>
        <taxon>Bombycoidea</taxon>
        <taxon>Lasiocampidae</taxon>
        <taxon>Dendrolimus</taxon>
    </lineage>
</organism>
<comment type="caution">
    <text evidence="1">The sequence shown here is derived from an EMBL/GenBank/DDBJ whole genome shotgun (WGS) entry which is preliminary data.</text>
</comment>
<sequence>MPETLHPIVFVALCFLTLHYVRGDKCDVENQECVTSAIRRIYPYIISGNASLGVDSSDPIIKDKIVANLPTMNYTVTNSHMHGMSNCEVMEARFRVVDQVWHLYLLCPLLILKMHYHFDGYVAAERFLGEGESQIKFETYHISLNGGLHKEKRVDGKEYIKLINFAITRLEVTGKVSFEFNNLFYDDQERSKKMNKFVNDHWQEFNSQAQLPGMYGLMGVLVDHFNQCLDRVAVDEVLSKV</sequence>
<proteinExistence type="predicted"/>
<name>A0ACC1DJ09_9NEOP</name>
<evidence type="ECO:0000313" key="1">
    <source>
        <dbReference type="EMBL" id="KAJ0183397.1"/>
    </source>
</evidence>
<dbReference type="Proteomes" id="UP000824533">
    <property type="component" value="Linkage Group LG02"/>
</dbReference>
<accession>A0ACC1DJ09</accession>
<evidence type="ECO:0000313" key="2">
    <source>
        <dbReference type="Proteomes" id="UP000824533"/>
    </source>
</evidence>
<dbReference type="EMBL" id="CM034388">
    <property type="protein sequence ID" value="KAJ0183397.1"/>
    <property type="molecule type" value="Genomic_DNA"/>
</dbReference>